<dbReference type="Gene3D" id="1.10.3910.10">
    <property type="entry name" value="SP0561-like"/>
    <property type="match status" value="1"/>
</dbReference>
<evidence type="ECO:0000313" key="1">
    <source>
        <dbReference type="EMBL" id="SEA15458.1"/>
    </source>
</evidence>
<dbReference type="SUPFAM" id="SSF140683">
    <property type="entry name" value="SP0561-like"/>
    <property type="match status" value="1"/>
</dbReference>
<gene>
    <name evidence="1" type="ORF">SAMN05660420_01406</name>
</gene>
<dbReference type="RefSeq" id="WP_092346113.1">
    <property type="nucleotide sequence ID" value="NZ_FNQN01000003.1"/>
</dbReference>
<dbReference type="AlphaFoldDB" id="A0A1H3YWI8"/>
<organism evidence="1 2">
    <name type="scientific">Desulfuromusa kysingii</name>
    <dbReference type="NCBI Taxonomy" id="37625"/>
    <lineage>
        <taxon>Bacteria</taxon>
        <taxon>Pseudomonadati</taxon>
        <taxon>Thermodesulfobacteriota</taxon>
        <taxon>Desulfuromonadia</taxon>
        <taxon>Desulfuromonadales</taxon>
        <taxon>Geopsychrobacteraceae</taxon>
        <taxon>Desulfuromusa</taxon>
    </lineage>
</organism>
<proteinExistence type="predicted"/>
<sequence>MQISKETLVEDILDAYPQCVSYFIMNKVSPFSCAGAFPSTLGEMLKSRKVEDIEGFIHGLNEAISKDNS</sequence>
<keyword evidence="2" id="KW-1185">Reference proteome</keyword>
<dbReference type="InterPro" id="IPR038062">
    <property type="entry name" value="ScdA-like_N_sf"/>
</dbReference>
<accession>A0A1H3YWI8</accession>
<dbReference type="EMBL" id="FNQN01000003">
    <property type="protein sequence ID" value="SEA15458.1"/>
    <property type="molecule type" value="Genomic_DNA"/>
</dbReference>
<dbReference type="Proteomes" id="UP000199409">
    <property type="component" value="Unassembled WGS sequence"/>
</dbReference>
<protein>
    <recommendedName>
        <fullName evidence="3">DUF1858 domain-containing protein</fullName>
    </recommendedName>
</protein>
<dbReference type="OrthoDB" id="5405900at2"/>
<reference evidence="1 2" key="1">
    <citation type="submission" date="2016-10" db="EMBL/GenBank/DDBJ databases">
        <authorList>
            <person name="de Groot N.N."/>
        </authorList>
    </citation>
    <scope>NUCLEOTIDE SEQUENCE [LARGE SCALE GENOMIC DNA]</scope>
    <source>
        <strain evidence="1 2">DSM 7343</strain>
    </source>
</reference>
<name>A0A1H3YWI8_9BACT</name>
<evidence type="ECO:0008006" key="3">
    <source>
        <dbReference type="Google" id="ProtNLM"/>
    </source>
</evidence>
<evidence type="ECO:0000313" key="2">
    <source>
        <dbReference type="Proteomes" id="UP000199409"/>
    </source>
</evidence>